<dbReference type="GO" id="GO:0004527">
    <property type="term" value="F:exonuclease activity"/>
    <property type="evidence" value="ECO:0007669"/>
    <property type="project" value="UniProtKB-KW"/>
</dbReference>
<dbReference type="EMBL" id="FQZT01000002">
    <property type="protein sequence ID" value="SHI72859.1"/>
    <property type="molecule type" value="Genomic_DNA"/>
</dbReference>
<dbReference type="AlphaFoldDB" id="A0A1M6DIH7"/>
<feature type="region of interest" description="Disordered" evidence="2">
    <location>
        <begin position="503"/>
        <end position="535"/>
    </location>
</feature>
<dbReference type="Proteomes" id="UP000184171">
    <property type="component" value="Unassembled WGS sequence"/>
</dbReference>
<protein>
    <submittedName>
        <fullName evidence="4">Exonuclease SbcC</fullName>
    </submittedName>
</protein>
<reference evidence="4 5" key="1">
    <citation type="submission" date="2016-11" db="EMBL/GenBank/DDBJ databases">
        <authorList>
            <person name="Jaros S."/>
            <person name="Januszkiewicz K."/>
            <person name="Wedrychowicz H."/>
        </authorList>
    </citation>
    <scope>NUCLEOTIDE SEQUENCE [LARGE SCALE GENOMIC DNA]</scope>
    <source>
        <strain evidence="4 5">DSM 5091</strain>
    </source>
</reference>
<dbReference type="Gene3D" id="3.40.50.300">
    <property type="entry name" value="P-loop containing nucleotide triphosphate hydrolases"/>
    <property type="match status" value="2"/>
</dbReference>
<keyword evidence="4" id="KW-0269">Exonuclease</keyword>
<name>A0A1M6DIH7_MALRU</name>
<feature type="coiled-coil region" evidence="1">
    <location>
        <begin position="574"/>
        <end position="716"/>
    </location>
</feature>
<dbReference type="InterPro" id="IPR038729">
    <property type="entry name" value="Rad50/SbcC_AAA"/>
</dbReference>
<dbReference type="PANTHER" id="PTHR32114:SF2">
    <property type="entry name" value="ABC TRANSPORTER ABCH.3"/>
    <property type="match status" value="1"/>
</dbReference>
<gene>
    <name evidence="4" type="ORF">SAMN02745165_00689</name>
</gene>
<dbReference type="InterPro" id="IPR027417">
    <property type="entry name" value="P-loop_NTPase"/>
</dbReference>
<feature type="coiled-coil region" evidence="1">
    <location>
        <begin position="237"/>
        <end position="408"/>
    </location>
</feature>
<keyword evidence="1" id="KW-0175">Coiled coil</keyword>
<evidence type="ECO:0000256" key="2">
    <source>
        <dbReference type="SAM" id="MobiDB-lite"/>
    </source>
</evidence>
<keyword evidence="5" id="KW-1185">Reference proteome</keyword>
<proteinExistence type="predicted"/>
<dbReference type="PANTHER" id="PTHR32114">
    <property type="entry name" value="ABC TRANSPORTER ABCH.3"/>
    <property type="match status" value="1"/>
</dbReference>
<dbReference type="GO" id="GO:0016887">
    <property type="term" value="F:ATP hydrolysis activity"/>
    <property type="evidence" value="ECO:0007669"/>
    <property type="project" value="InterPro"/>
</dbReference>
<evidence type="ECO:0000259" key="3">
    <source>
        <dbReference type="Pfam" id="PF13476"/>
    </source>
</evidence>
<dbReference type="SUPFAM" id="SSF52540">
    <property type="entry name" value="P-loop containing nucleoside triphosphate hydrolases"/>
    <property type="match status" value="2"/>
</dbReference>
<evidence type="ECO:0000313" key="4">
    <source>
        <dbReference type="EMBL" id="SHI72859.1"/>
    </source>
</evidence>
<keyword evidence="4" id="KW-0540">Nuclease</keyword>
<feature type="compositionally biased region" description="Basic and acidic residues" evidence="2">
    <location>
        <begin position="522"/>
        <end position="535"/>
    </location>
</feature>
<feature type="domain" description="Rad50/SbcC-type AAA" evidence="3">
    <location>
        <begin position="20"/>
        <end position="264"/>
    </location>
</feature>
<accession>A0A1M6DIH7</accession>
<dbReference type="Pfam" id="PF13476">
    <property type="entry name" value="AAA_23"/>
    <property type="match status" value="1"/>
</dbReference>
<dbReference type="RefSeq" id="WP_244151828.1">
    <property type="nucleotide sequence ID" value="NZ_FQZT01000002.1"/>
</dbReference>
<dbReference type="GO" id="GO:0006302">
    <property type="term" value="P:double-strand break repair"/>
    <property type="evidence" value="ECO:0007669"/>
    <property type="project" value="InterPro"/>
</dbReference>
<evidence type="ECO:0000256" key="1">
    <source>
        <dbReference type="SAM" id="Coils"/>
    </source>
</evidence>
<evidence type="ECO:0000313" key="5">
    <source>
        <dbReference type="Proteomes" id="UP000184171"/>
    </source>
</evidence>
<organism evidence="4 5">
    <name type="scientific">Malonomonas rubra DSM 5091</name>
    <dbReference type="NCBI Taxonomy" id="1122189"/>
    <lineage>
        <taxon>Bacteria</taxon>
        <taxon>Pseudomonadati</taxon>
        <taxon>Thermodesulfobacteriota</taxon>
        <taxon>Desulfuromonadia</taxon>
        <taxon>Desulfuromonadales</taxon>
        <taxon>Geopsychrobacteraceae</taxon>
        <taxon>Malonomonas</taxon>
    </lineage>
</organism>
<sequence>MTAMNCSHCWKGIGDMQILSVELKNIKSHRDTKLEFSPGINVLVGANGIGKSTIFEAIGYALFGVDAQSFVGNVDRFVSIGAKRGEIKLVFRPADGNDYRVCRTVGGAGKWLLEKQVGGDFEVEEHKDGKETESRLKKLLNLDNGRSLAEQFELVIGPFQHDFLGPFVIKQATKRRDKFDEILGIDAWRKTFNETKHLGKAIEGKLRELQAALQPLTQQLDVLPQKQAELVAVTDQQKQVEGVVIQQEQELARLQQDLQRYESQQHRLQQLRTDIATLQQRLQNGVEKIALQKQRVDDAQQAEQIVRANEGGKHEFEKAEARLQSLRQQQQQQRQLELDIAEREKQQAAAESRYRAEQQTIEETEKELQQQDLQLAEEKQKLGVDPVIAKLAGELPQQRRLLDDLRRQLGQLDGRRAGLSEGQEKLADGICPFFQEECKNLGDVPTTDLFAGKLADLDQHTATLQEELSRATAKEAQMVAAEQQQKTEQIKLQGIEQQLRQLGARRKANQQRRNQLEVSRQQQKEQEQQLSEKHRQLSAFTSLQEDIAAAEEQKQLNQQARDLFLANQQAAVEMEARQQELRKYQSLLTQLQGEQQELQHQLQQLQQEYQPEQHQQLKQQNDNLRETLGTGRQKLKELAAAIIRLQGELEKLQQVQVEIASKQAQVAQYQEKEQLLKFLRNKVFRNVSAQLSERFRSEISQRAERIYRTISEQEEELCWGENYQIVLRDMVDGDLRERVDDQLSGGQTMSAVVALRLALLQTIGARVAFFDEPTSNLDAERRENLAHAFRAIDVGREEVTEHWYDQLFLISHDVAFTEVTDQIVDLATD</sequence>
<keyword evidence="4" id="KW-0378">Hydrolase</keyword>
<dbReference type="STRING" id="1122189.SAMN02745165_00689"/>